<feature type="domain" description="F-box associated beta-propeller type 1" evidence="1">
    <location>
        <begin position="22"/>
        <end position="232"/>
    </location>
</feature>
<dbReference type="EMBL" id="JARYMX010000003">
    <property type="protein sequence ID" value="KAJ9555005.1"/>
    <property type="molecule type" value="Genomic_DNA"/>
</dbReference>
<organism evidence="2 3">
    <name type="scientific">Centaurea solstitialis</name>
    <name type="common">yellow star-thistle</name>
    <dbReference type="NCBI Taxonomy" id="347529"/>
    <lineage>
        <taxon>Eukaryota</taxon>
        <taxon>Viridiplantae</taxon>
        <taxon>Streptophyta</taxon>
        <taxon>Embryophyta</taxon>
        <taxon>Tracheophyta</taxon>
        <taxon>Spermatophyta</taxon>
        <taxon>Magnoliopsida</taxon>
        <taxon>eudicotyledons</taxon>
        <taxon>Gunneridae</taxon>
        <taxon>Pentapetalae</taxon>
        <taxon>asterids</taxon>
        <taxon>campanulids</taxon>
        <taxon>Asterales</taxon>
        <taxon>Asteraceae</taxon>
        <taxon>Carduoideae</taxon>
        <taxon>Cardueae</taxon>
        <taxon>Centaureinae</taxon>
        <taxon>Centaurea</taxon>
    </lineage>
</organism>
<comment type="caution">
    <text evidence="2">The sequence shown here is derived from an EMBL/GenBank/DDBJ whole genome shotgun (WGS) entry which is preliminary data.</text>
</comment>
<dbReference type="NCBIfam" id="TIGR01640">
    <property type="entry name" value="F_box_assoc_1"/>
    <property type="match status" value="2"/>
</dbReference>
<reference evidence="2" key="1">
    <citation type="submission" date="2023-03" db="EMBL/GenBank/DDBJ databases">
        <title>Chromosome-scale reference genome and RAD-based genetic map of yellow starthistle (Centaurea solstitialis) reveal putative structural variation and QTLs associated with invader traits.</title>
        <authorList>
            <person name="Reatini B."/>
            <person name="Cang F.A."/>
            <person name="Jiang Q."/>
            <person name="Mckibben M.T.W."/>
            <person name="Barker M.S."/>
            <person name="Rieseberg L.H."/>
            <person name="Dlugosch K.M."/>
        </authorList>
    </citation>
    <scope>NUCLEOTIDE SEQUENCE</scope>
    <source>
        <strain evidence="2">CAN-66</strain>
        <tissue evidence="2">Leaf</tissue>
    </source>
</reference>
<feature type="domain" description="F-box associated beta-propeller type 1" evidence="1">
    <location>
        <begin position="434"/>
        <end position="508"/>
    </location>
</feature>
<evidence type="ECO:0000313" key="2">
    <source>
        <dbReference type="EMBL" id="KAJ9555005.1"/>
    </source>
</evidence>
<dbReference type="InterPro" id="IPR017451">
    <property type="entry name" value="F-box-assoc_interact_dom"/>
</dbReference>
<dbReference type="InterPro" id="IPR006527">
    <property type="entry name" value="F-box-assoc_dom_typ1"/>
</dbReference>
<dbReference type="PANTHER" id="PTHR31672">
    <property type="entry name" value="BNACNNG10540D PROTEIN"/>
    <property type="match status" value="1"/>
</dbReference>
<sequence length="652" mass="75314">MPRCYPFKDHDIFPGIVASSVNGLVCKPRLSDMVIWNPLTGEYKALSRPVDTNCYSTDAIAFELYYSCSDDDYKILSITPDRNVYIYSLRSDSWRKFESTLDYNERIPYAAAGDHNLLDEKLHFLRQLEGNMGYVIIRFDLKTEKFTKIAVPNDCAHAKLMGLVVVRGCLQLMILNVESNETWIFETWQMNGDGNWTKMVNSRYSRDRNRCRVLRSTCTRSLYMMRNGKWLVMTGDCICKVDPQNNTEARLCSSRLCLDYIFGNIEQKLKIKPSETKRGHKMRTRGFELGVNGIPSTFPTGLTATPQALWFTIAKIVYVFLKTYLGLCPDYILGNFYQELRHVPLGLILSGHQLRTHGFEPGWELPPFKNLPLGHTLEVKIVLASTSKFRIINFNREDCLFAKPRSYPFASYASILKSSVNGLVCIGIRKITDHEFSDIILWNPLTGEYKTLSKPIDTKCYNPKAMAFELYYTCSDDDYKILSITSDRNVYIYSLRSDSWRKLKSTLDYEDRTPLDLKTEKFTKIAVPYAYEHRWLSLTVVRGFIELTLFAGSLRRVCMIEMWRMNGDGDWIRTGTNGYSHFPNQIVKWCSTNPFSINGNWVGFLRSDICKVDLENDIEEDLCLTRYSDVLPRIYIETFVSPNRYTINLGEG</sequence>
<protein>
    <recommendedName>
        <fullName evidence="1">F-box associated beta-propeller type 1 domain-containing protein</fullName>
    </recommendedName>
</protein>
<evidence type="ECO:0000259" key="1">
    <source>
        <dbReference type="Pfam" id="PF07734"/>
    </source>
</evidence>
<accession>A0AA38WJV4</accession>
<evidence type="ECO:0000313" key="3">
    <source>
        <dbReference type="Proteomes" id="UP001172457"/>
    </source>
</evidence>
<dbReference type="InterPro" id="IPR050796">
    <property type="entry name" value="SCF_F-box_component"/>
</dbReference>
<dbReference type="AlphaFoldDB" id="A0AA38WJV4"/>
<proteinExistence type="predicted"/>
<gene>
    <name evidence="2" type="ORF">OSB04_009619</name>
</gene>
<name>A0AA38WJV4_9ASTR</name>
<dbReference type="SUPFAM" id="SSF50998">
    <property type="entry name" value="Quinoprotein alcohol dehydrogenase-like"/>
    <property type="match status" value="1"/>
</dbReference>
<dbReference type="PANTHER" id="PTHR31672:SF13">
    <property type="entry name" value="F-BOX PROTEIN CPR30-LIKE"/>
    <property type="match status" value="1"/>
</dbReference>
<dbReference type="Pfam" id="PF07734">
    <property type="entry name" value="FBA_1"/>
    <property type="match status" value="2"/>
</dbReference>
<dbReference type="Proteomes" id="UP001172457">
    <property type="component" value="Chromosome 3"/>
</dbReference>
<keyword evidence="3" id="KW-1185">Reference proteome</keyword>
<dbReference type="InterPro" id="IPR011047">
    <property type="entry name" value="Quinoprotein_ADH-like_sf"/>
</dbReference>